<dbReference type="Ensembl" id="ENSPNAT00000035379.2">
    <property type="protein sequence ID" value="ENSPNAP00000009573.1"/>
    <property type="gene ID" value="ENSPNAG00000015059.2"/>
</dbReference>
<evidence type="ECO:0000313" key="7">
    <source>
        <dbReference type="Ensembl" id="ENSPNAP00000009573.1"/>
    </source>
</evidence>
<evidence type="ECO:0000313" key="8">
    <source>
        <dbReference type="Proteomes" id="UP001501920"/>
    </source>
</evidence>
<dbReference type="Proteomes" id="UP001501920">
    <property type="component" value="Chromosome 23"/>
</dbReference>
<keyword evidence="4 6" id="KW-1133">Transmembrane helix</keyword>
<keyword evidence="3 6" id="KW-0812">Transmembrane</keyword>
<accession>A0A3B4CDF8</accession>
<evidence type="ECO:0000256" key="3">
    <source>
        <dbReference type="ARBA" id="ARBA00022692"/>
    </source>
</evidence>
<protein>
    <submittedName>
        <fullName evidence="7">Uncharacterized protein</fullName>
    </submittedName>
</protein>
<dbReference type="STRING" id="42514.ENSPNAP00000009573"/>
<dbReference type="AlphaFoldDB" id="A0A3B4CDF8"/>
<comment type="subcellular location">
    <subcellularLocation>
        <location evidence="1">Membrane</location>
    </subcellularLocation>
</comment>
<dbReference type="InterPro" id="IPR051423">
    <property type="entry name" value="CD225/Dispanin"/>
</dbReference>
<dbReference type="PANTHER" id="PTHR14948:SF46">
    <property type="entry name" value="DISPANIN SUBFAMILY A MEMBER 2B-LIKE-RELATED"/>
    <property type="match status" value="1"/>
</dbReference>
<dbReference type="GO" id="GO:0016020">
    <property type="term" value="C:membrane"/>
    <property type="evidence" value="ECO:0007669"/>
    <property type="project" value="UniProtKB-SubCell"/>
</dbReference>
<evidence type="ECO:0000256" key="6">
    <source>
        <dbReference type="SAM" id="Phobius"/>
    </source>
</evidence>
<dbReference type="InterPro" id="IPR007593">
    <property type="entry name" value="CD225/Dispanin_fam"/>
</dbReference>
<comment type="similarity">
    <text evidence="2">Belongs to the CD225/Dispanin family.</text>
</comment>
<dbReference type="PANTHER" id="PTHR14948">
    <property type="entry name" value="NG5"/>
    <property type="match status" value="1"/>
</dbReference>
<evidence type="ECO:0000256" key="5">
    <source>
        <dbReference type="ARBA" id="ARBA00023136"/>
    </source>
</evidence>
<feature type="transmembrane region" description="Helical" evidence="6">
    <location>
        <begin position="20"/>
        <end position="43"/>
    </location>
</feature>
<dbReference type="Pfam" id="PF04505">
    <property type="entry name" value="CD225"/>
    <property type="match status" value="1"/>
</dbReference>
<reference evidence="7 8" key="1">
    <citation type="submission" date="2020-10" db="EMBL/GenBank/DDBJ databases">
        <title>Pygocentrus nattereri (red-bellied piranha) genome, fPygNat1, primary haplotype.</title>
        <authorList>
            <person name="Myers G."/>
            <person name="Meyer A."/>
            <person name="Karagic N."/>
            <person name="Pippel M."/>
            <person name="Winkler S."/>
            <person name="Tracey A."/>
            <person name="Wood J."/>
            <person name="Formenti G."/>
            <person name="Howe K."/>
            <person name="Fedrigo O."/>
            <person name="Jarvis E.D."/>
        </authorList>
    </citation>
    <scope>NUCLEOTIDE SEQUENCE [LARGE SCALE GENOMIC DNA]</scope>
</reference>
<keyword evidence="8" id="KW-1185">Reference proteome</keyword>
<name>A0A3B4CDF8_PYGNA</name>
<evidence type="ECO:0000256" key="1">
    <source>
        <dbReference type="ARBA" id="ARBA00004370"/>
    </source>
</evidence>
<reference evidence="7" key="3">
    <citation type="submission" date="2025-09" db="UniProtKB">
        <authorList>
            <consortium name="Ensembl"/>
        </authorList>
    </citation>
    <scope>IDENTIFICATION</scope>
</reference>
<reference evidence="7" key="2">
    <citation type="submission" date="2025-08" db="UniProtKB">
        <authorList>
            <consortium name="Ensembl"/>
        </authorList>
    </citation>
    <scope>IDENTIFICATION</scope>
</reference>
<dbReference type="GeneTree" id="ENSGT01150000287073"/>
<evidence type="ECO:0000256" key="4">
    <source>
        <dbReference type="ARBA" id="ARBA00022989"/>
    </source>
</evidence>
<feature type="transmembrane region" description="Helical" evidence="6">
    <location>
        <begin position="64"/>
        <end position="87"/>
    </location>
</feature>
<organism evidence="7 8">
    <name type="scientific">Pygocentrus nattereri</name>
    <name type="common">Red-bellied piranha</name>
    <dbReference type="NCBI Taxonomy" id="42514"/>
    <lineage>
        <taxon>Eukaryota</taxon>
        <taxon>Metazoa</taxon>
        <taxon>Chordata</taxon>
        <taxon>Craniata</taxon>
        <taxon>Vertebrata</taxon>
        <taxon>Euteleostomi</taxon>
        <taxon>Actinopterygii</taxon>
        <taxon>Neopterygii</taxon>
        <taxon>Teleostei</taxon>
        <taxon>Ostariophysi</taxon>
        <taxon>Characiformes</taxon>
        <taxon>Characoidei</taxon>
        <taxon>Pygocentrus</taxon>
    </lineage>
</organism>
<proteinExistence type="inferred from homology"/>
<sequence length="92" mass="9839">MDGKMTGGPSMVNAPTYLGWSIFNTLCCCLPLGIAAIVFSCRADTANTIGDGTRAHEHSRTAKNLNIAALVIGIIFLIIFIVLKVLFPSQQN</sequence>
<dbReference type="OMA" id="IVYSCKA"/>
<keyword evidence="5 6" id="KW-0472">Membrane</keyword>
<evidence type="ECO:0000256" key="2">
    <source>
        <dbReference type="ARBA" id="ARBA00006843"/>
    </source>
</evidence>